<name>A0ABD3A3Q5_9GENT</name>
<gene>
    <name evidence="4" type="ORF">ACH5RR_013908</name>
</gene>
<dbReference type="Pfam" id="PF25334">
    <property type="entry name" value="C2_GRDP"/>
    <property type="match status" value="1"/>
</dbReference>
<comment type="caution">
    <text evidence="4">The sequence shown here is derived from an EMBL/GenBank/DDBJ whole genome shotgun (WGS) entry which is preliminary data.</text>
</comment>
<dbReference type="PANTHER" id="PTHR34365">
    <property type="entry name" value="ENOLASE (DUF1399)"/>
    <property type="match status" value="1"/>
</dbReference>
<evidence type="ECO:0000313" key="5">
    <source>
        <dbReference type="Proteomes" id="UP001630127"/>
    </source>
</evidence>
<feature type="transmembrane region" description="Helical" evidence="1">
    <location>
        <begin position="854"/>
        <end position="876"/>
    </location>
</feature>
<evidence type="ECO:0000259" key="3">
    <source>
        <dbReference type="Pfam" id="PF25335"/>
    </source>
</evidence>
<protein>
    <recommendedName>
        <fullName evidence="6">Glycine-rich domain-containing protein 1</fullName>
    </recommendedName>
</protein>
<evidence type="ECO:0000259" key="2">
    <source>
        <dbReference type="Pfam" id="PF25334"/>
    </source>
</evidence>
<dbReference type="Pfam" id="PF25335">
    <property type="entry name" value="GRDP_C"/>
    <property type="match status" value="1"/>
</dbReference>
<feature type="transmembrane region" description="Helical" evidence="1">
    <location>
        <begin position="896"/>
        <end position="916"/>
    </location>
</feature>
<keyword evidence="5" id="KW-1185">Reference proteome</keyword>
<organism evidence="4 5">
    <name type="scientific">Cinchona calisaya</name>
    <dbReference type="NCBI Taxonomy" id="153742"/>
    <lineage>
        <taxon>Eukaryota</taxon>
        <taxon>Viridiplantae</taxon>
        <taxon>Streptophyta</taxon>
        <taxon>Embryophyta</taxon>
        <taxon>Tracheophyta</taxon>
        <taxon>Spermatophyta</taxon>
        <taxon>Magnoliopsida</taxon>
        <taxon>eudicotyledons</taxon>
        <taxon>Gunneridae</taxon>
        <taxon>Pentapetalae</taxon>
        <taxon>asterids</taxon>
        <taxon>lamiids</taxon>
        <taxon>Gentianales</taxon>
        <taxon>Rubiaceae</taxon>
        <taxon>Cinchonoideae</taxon>
        <taxon>Cinchoneae</taxon>
        <taxon>Cinchona</taxon>
    </lineage>
</organism>
<feature type="domain" description="GRDP C2" evidence="2">
    <location>
        <begin position="327"/>
        <end position="460"/>
    </location>
</feature>
<dbReference type="PANTHER" id="PTHR34365:SF7">
    <property type="entry name" value="GLYCINE-RICH DOMAIN-CONTAINING PROTEIN 1"/>
    <property type="match status" value="1"/>
</dbReference>
<accession>A0ABD3A3Q5</accession>
<sequence>MEIEQELEWKKAQNNIKINVDLIAAAKQHLSFLAAVDRNRCLCSEGPPLYMAIHRYNVYWLPLLAKHSESPFFEGPLVVPFDIEWIWHCHRLNPVRYKSDCEELYGSILDNRNVVSTVGGALKTRTEEIWKNLYPDVPYELDLTKDIISTTISDELSASEKCTKYDLLAAVKRQSPFFYQVARQHMSNELYLEGTIARYKGFLHLIKINRERSIKSFSVPTYDIDLMWHTHQLHPASYCKDLVEIMGKILEHDDTDSDRTKGKKLDVGFSGTTKQWEEIYAVRYWRAGAMHKGNAPLPLRTTPYPSLGLTKKDYLSKENQKITNLSEVKVVEVMLEFVDVKNIPEGPKGGLFVSFRKTQPDTIFNANRSLTILSQSGEKQVACFQCQPTGHLCFELMCDSASNLPISKPARTMASGSISLEDLLSPLSNLTMEKWLELVPSSNSGCSKPIYLRVALSTTVPTNAPRVLHLIRSRPFSKNSCFFPLPGRVHLAKNWTRVIDDNGNEIISLQMRDFKKSKEKNDSMLRKEVIGIIKSGGTNRFAEFTGTEWLLIDSNWSVKIPGIVSEDGYILELIGDRSVKFFPGRKLEYEPKHCQKQRNDNDFLTAVEFSSEDPYGKALALFDFKSGTVKINEEWLLFPGLLLAFILGEILRKDGCISINSSGKILEEKECSDKEVSSCQMEGRKTMPTTVQEYMKLDPEATRGDAITTVEGGKHSGGCGSGCGSGCGNEVRSGGCGGCGATCGNVLKSGSCGGCGGGCSGGCGGGCGNIIKSGGCGGCGGRGGGGGGDCGNKLSGEPYASAGGCGGGCGGCGGRSDNQLVGAYKADNECIAEQKESKCNLGSLPQVYLTHGSYGIHHLFTSFFSAYLNLNLLIMFRCDEKNCHACRIQSHVKRGLALFIGVEITGGVEVAAFLLVNVEMTIV</sequence>
<feature type="domain" description="GRPD C-terminal" evidence="3">
    <location>
        <begin position="498"/>
        <end position="631"/>
    </location>
</feature>
<proteinExistence type="predicted"/>
<dbReference type="InterPro" id="IPR009836">
    <property type="entry name" value="GRDP-like"/>
</dbReference>
<keyword evidence="1" id="KW-1133">Transmembrane helix</keyword>
<evidence type="ECO:0000313" key="4">
    <source>
        <dbReference type="EMBL" id="KAL3525536.1"/>
    </source>
</evidence>
<keyword evidence="1" id="KW-0812">Transmembrane</keyword>
<reference evidence="4 5" key="1">
    <citation type="submission" date="2024-11" db="EMBL/GenBank/DDBJ databases">
        <title>A near-complete genome assembly of Cinchona calisaya.</title>
        <authorList>
            <person name="Lian D.C."/>
            <person name="Zhao X.W."/>
            <person name="Wei L."/>
        </authorList>
    </citation>
    <scope>NUCLEOTIDE SEQUENCE [LARGE SCALE GENOMIC DNA]</scope>
    <source>
        <tissue evidence="4">Nenye</tissue>
    </source>
</reference>
<dbReference type="InterPro" id="IPR057518">
    <property type="entry name" value="GRDP_C"/>
</dbReference>
<dbReference type="EMBL" id="JBJUIK010000006">
    <property type="protein sequence ID" value="KAL3525536.1"/>
    <property type="molecule type" value="Genomic_DNA"/>
</dbReference>
<dbReference type="Proteomes" id="UP001630127">
    <property type="component" value="Unassembled WGS sequence"/>
</dbReference>
<dbReference type="InterPro" id="IPR057458">
    <property type="entry name" value="GRDP_C2"/>
</dbReference>
<evidence type="ECO:0000256" key="1">
    <source>
        <dbReference type="SAM" id="Phobius"/>
    </source>
</evidence>
<dbReference type="Pfam" id="PF07173">
    <property type="entry name" value="GRDP-like"/>
    <property type="match status" value="1"/>
</dbReference>
<keyword evidence="1" id="KW-0472">Membrane</keyword>
<evidence type="ECO:0008006" key="6">
    <source>
        <dbReference type="Google" id="ProtNLM"/>
    </source>
</evidence>
<dbReference type="AlphaFoldDB" id="A0ABD3A3Q5"/>